<dbReference type="SUPFAM" id="SSF47819">
    <property type="entry name" value="HRDC-like"/>
    <property type="match status" value="1"/>
</dbReference>
<dbReference type="InterPro" id="IPR012588">
    <property type="entry name" value="Exosome-assoc_fac_Rrp6_N"/>
</dbReference>
<dbReference type="PROSITE" id="PS50967">
    <property type="entry name" value="HRDC"/>
    <property type="match status" value="1"/>
</dbReference>
<evidence type="ECO:0000256" key="4">
    <source>
        <dbReference type="ARBA" id="ARBA00022801"/>
    </source>
</evidence>
<dbReference type="InterPro" id="IPR010997">
    <property type="entry name" value="HRDC-like_sf"/>
</dbReference>
<dbReference type="GO" id="GO:0005730">
    <property type="term" value="C:nucleolus"/>
    <property type="evidence" value="ECO:0007669"/>
    <property type="project" value="TreeGrafter"/>
</dbReference>
<dbReference type="InterPro" id="IPR002121">
    <property type="entry name" value="HRDC_dom"/>
</dbReference>
<dbReference type="Proteomes" id="UP001274830">
    <property type="component" value="Unassembled WGS sequence"/>
</dbReference>
<dbReference type="GO" id="GO:0003727">
    <property type="term" value="F:single-stranded RNA binding"/>
    <property type="evidence" value="ECO:0007669"/>
    <property type="project" value="TreeGrafter"/>
</dbReference>
<dbReference type="InterPro" id="IPR036397">
    <property type="entry name" value="RNaseH_sf"/>
</dbReference>
<organism evidence="11 12">
    <name type="scientific">Recurvomyces mirabilis</name>
    <dbReference type="NCBI Taxonomy" id="574656"/>
    <lineage>
        <taxon>Eukaryota</taxon>
        <taxon>Fungi</taxon>
        <taxon>Dikarya</taxon>
        <taxon>Ascomycota</taxon>
        <taxon>Pezizomycotina</taxon>
        <taxon>Dothideomycetes</taxon>
        <taxon>Dothideomycetidae</taxon>
        <taxon>Mycosphaerellales</taxon>
        <taxon>Teratosphaeriaceae</taxon>
        <taxon>Recurvomyces</taxon>
    </lineage>
</organism>
<dbReference type="SUPFAM" id="SSF53098">
    <property type="entry name" value="Ribonuclease H-like"/>
    <property type="match status" value="1"/>
</dbReference>
<comment type="subcellular location">
    <subcellularLocation>
        <location evidence="1">Nucleus</location>
    </subcellularLocation>
</comment>
<keyword evidence="3" id="KW-0540">Nuclease</keyword>
<dbReference type="FunFam" id="3.30.420.10:FF:000059">
    <property type="entry name" value="Exosome complex exonuclease Rrp6"/>
    <property type="match status" value="1"/>
</dbReference>
<evidence type="ECO:0000256" key="6">
    <source>
        <dbReference type="ARBA" id="ARBA00022839"/>
    </source>
</evidence>
<evidence type="ECO:0000256" key="1">
    <source>
        <dbReference type="ARBA" id="ARBA00004123"/>
    </source>
</evidence>
<dbReference type="InterPro" id="IPR044876">
    <property type="entry name" value="HRDC_dom_sf"/>
</dbReference>
<proteinExistence type="inferred from homology"/>
<dbReference type="Gene3D" id="1.10.150.80">
    <property type="entry name" value="HRDC domain"/>
    <property type="match status" value="1"/>
</dbReference>
<evidence type="ECO:0000256" key="8">
    <source>
        <dbReference type="ARBA" id="ARBA00043957"/>
    </source>
</evidence>
<dbReference type="RefSeq" id="XP_064697072.1">
    <property type="nucleotide sequence ID" value="XM_064835137.1"/>
</dbReference>
<keyword evidence="6" id="KW-0269">Exonuclease</keyword>
<dbReference type="PANTHER" id="PTHR12124:SF47">
    <property type="entry name" value="EXOSOME COMPONENT 10"/>
    <property type="match status" value="1"/>
</dbReference>
<dbReference type="CDD" id="cd06147">
    <property type="entry name" value="Rrp6p_like_exo"/>
    <property type="match status" value="1"/>
</dbReference>
<comment type="caution">
    <text evidence="11">The sequence shown here is derived from an EMBL/GenBank/DDBJ whole genome shotgun (WGS) entry which is preliminary data.</text>
</comment>
<evidence type="ECO:0000259" key="10">
    <source>
        <dbReference type="PROSITE" id="PS50967"/>
    </source>
</evidence>
<dbReference type="EMBL" id="JAUTXT010000007">
    <property type="protein sequence ID" value="KAK3677440.1"/>
    <property type="molecule type" value="Genomic_DNA"/>
</dbReference>
<dbReference type="GO" id="GO:0071037">
    <property type="term" value="P:nuclear polyadenylation-dependent snRNA catabolic process"/>
    <property type="evidence" value="ECO:0007669"/>
    <property type="project" value="TreeGrafter"/>
</dbReference>
<dbReference type="PANTHER" id="PTHR12124">
    <property type="entry name" value="POLYMYOSITIS/SCLERODERMA AUTOANTIGEN-RELATED"/>
    <property type="match status" value="1"/>
</dbReference>
<feature type="region of interest" description="Disordered" evidence="9">
    <location>
        <begin position="747"/>
        <end position="829"/>
    </location>
</feature>
<dbReference type="GO" id="GO:0071039">
    <property type="term" value="P:nuclear polyadenylation-dependent CUT catabolic process"/>
    <property type="evidence" value="ECO:0007669"/>
    <property type="project" value="TreeGrafter"/>
</dbReference>
<evidence type="ECO:0000256" key="2">
    <source>
        <dbReference type="ARBA" id="ARBA00022552"/>
    </source>
</evidence>
<dbReference type="InterPro" id="IPR002562">
    <property type="entry name" value="3'-5'_exonuclease_dom"/>
</dbReference>
<evidence type="ECO:0000256" key="5">
    <source>
        <dbReference type="ARBA" id="ARBA00022835"/>
    </source>
</evidence>
<dbReference type="Pfam" id="PF08066">
    <property type="entry name" value="PMC2NT"/>
    <property type="match status" value="1"/>
</dbReference>
<keyword evidence="5" id="KW-0271">Exosome</keyword>
<feature type="region of interest" description="Disordered" evidence="9">
    <location>
        <begin position="141"/>
        <end position="160"/>
    </location>
</feature>
<evidence type="ECO:0000313" key="12">
    <source>
        <dbReference type="Proteomes" id="UP001274830"/>
    </source>
</evidence>
<keyword evidence="7" id="KW-0539">Nucleus</keyword>
<dbReference type="FunFam" id="1.10.150.80:FF:000001">
    <property type="entry name" value="Putative exosome component 10"/>
    <property type="match status" value="1"/>
</dbReference>
<dbReference type="GO" id="GO:0000175">
    <property type="term" value="F:3'-5'-RNA exonuclease activity"/>
    <property type="evidence" value="ECO:0007669"/>
    <property type="project" value="InterPro"/>
</dbReference>
<dbReference type="Gene3D" id="3.30.420.10">
    <property type="entry name" value="Ribonuclease H-like superfamily/Ribonuclease H"/>
    <property type="match status" value="1"/>
</dbReference>
<dbReference type="GO" id="GO:0071036">
    <property type="term" value="P:nuclear polyadenylation-dependent snoRNA catabolic process"/>
    <property type="evidence" value="ECO:0007669"/>
    <property type="project" value="TreeGrafter"/>
</dbReference>
<evidence type="ECO:0000256" key="7">
    <source>
        <dbReference type="ARBA" id="ARBA00023242"/>
    </source>
</evidence>
<keyword evidence="4" id="KW-0378">Hydrolase</keyword>
<gene>
    <name evidence="11" type="primary">RRP6</name>
    <name evidence="11" type="ORF">LTR78_002978</name>
</gene>
<dbReference type="Pfam" id="PF00570">
    <property type="entry name" value="HRDC"/>
    <property type="match status" value="1"/>
</dbReference>
<dbReference type="GO" id="GO:0071035">
    <property type="term" value="P:nuclear polyadenylation-dependent rRNA catabolic process"/>
    <property type="evidence" value="ECO:0007669"/>
    <property type="project" value="TreeGrafter"/>
</dbReference>
<comment type="similarity">
    <text evidence="8">Belongs to the exosome component 10/RRP6 family.</text>
</comment>
<dbReference type="InterPro" id="IPR045092">
    <property type="entry name" value="Rrp6-like"/>
</dbReference>
<dbReference type="GO" id="GO:0000467">
    <property type="term" value="P:exonucleolytic trimming to generate mature 3'-end of 5.8S rRNA from tricistronic rRNA transcript (SSU-rRNA, 5.8S rRNA, LSU-rRNA)"/>
    <property type="evidence" value="ECO:0007669"/>
    <property type="project" value="InterPro"/>
</dbReference>
<evidence type="ECO:0000313" key="11">
    <source>
        <dbReference type="EMBL" id="KAK3677440.1"/>
    </source>
</evidence>
<dbReference type="Pfam" id="PF01612">
    <property type="entry name" value="DNA_pol_A_exo1"/>
    <property type="match status" value="1"/>
</dbReference>
<keyword evidence="12" id="KW-1185">Reference proteome</keyword>
<evidence type="ECO:0000256" key="3">
    <source>
        <dbReference type="ARBA" id="ARBA00022722"/>
    </source>
</evidence>
<dbReference type="GeneID" id="89959669"/>
<dbReference type="GO" id="GO:0000166">
    <property type="term" value="F:nucleotide binding"/>
    <property type="evidence" value="ECO:0007669"/>
    <property type="project" value="InterPro"/>
</dbReference>
<keyword evidence="2" id="KW-0698">rRNA processing</keyword>
<dbReference type="GO" id="GO:0071038">
    <property type="term" value="P:TRAMP-dependent tRNA surveillance pathway"/>
    <property type="evidence" value="ECO:0007669"/>
    <property type="project" value="TreeGrafter"/>
</dbReference>
<dbReference type="InterPro" id="IPR012337">
    <property type="entry name" value="RNaseH-like_sf"/>
</dbReference>
<dbReference type="AlphaFoldDB" id="A0AAE1C4B2"/>
<dbReference type="GO" id="GO:0071051">
    <property type="term" value="P:poly(A)-dependent snoRNA 3'-end processing"/>
    <property type="evidence" value="ECO:0007669"/>
    <property type="project" value="TreeGrafter"/>
</dbReference>
<feature type="domain" description="HRDC" evidence="10">
    <location>
        <begin position="471"/>
        <end position="551"/>
    </location>
</feature>
<protein>
    <submittedName>
        <fullName evidence="11">Exosome nuclease subunit</fullName>
    </submittedName>
</protein>
<dbReference type="GO" id="GO:0071044">
    <property type="term" value="P:histone mRNA catabolic process"/>
    <property type="evidence" value="ECO:0007669"/>
    <property type="project" value="TreeGrafter"/>
</dbReference>
<dbReference type="InterPro" id="IPR049559">
    <property type="entry name" value="Rrp6p-like_exo"/>
</dbReference>
<feature type="compositionally biased region" description="Basic and acidic residues" evidence="9">
    <location>
        <begin position="786"/>
        <end position="808"/>
    </location>
</feature>
<sequence>MPLDLNGPIAHVAARLPVSISTLIKMDDFPTLQQSITSSLVSATRTASQLAAADLQFHRSLNSSLSTSLDQQNARLLTLAERLLGSANQTAESVRPSPRSLSDIEAVEGNWRAVVDVLDSLLERADTALDEFTGAVRRLSPGAAEQAGKQAERAGAARPGRIAASLRNQEIEKPQLKFEHVPRNDEVGIFVPLLEGKPHAKRSLADRQQGEHPYQREIEEYAYPEEVHTQAEPIMYHPFDTTTATFVDTEEAMYGMLDELKQAKELAIDLEHHDQRTYIGVVSLMQISTRDKDWIVDTLKPWRRKLNCLNEVFADPSITKVLHGAYMDVVWLQRDLGLYLVGLFDTHYACRALGYPGGSLAYLLKRFANVDAQKQYQTADWRIRPLPQELFDYARSDTHYLLYIFDSLRNELLQRSDFSKPDREGDKLFDVLERSSETALQVYEHPIYDSALGQGSVGWYKLLARTPALLNKEQFAVFCAVHKWRDDVAREQDDSTHFVMPNHHIFSIAKAVPISKPDVFNAAHPATQSMRLRIDELVPVIQTAQKDAPNGLEMMDVLQKIEPHFPRRGVAKEAAASAHSVAAFVPKSAPAVDCANSVTGASALPLRSATSTFWGSSMPAGTQQQSRALSNVPAISLSVPLPPLMAEIFGDPSEQVSTPIMATEPAAMEASAAAEPQEDETFILKQLGKKRKRPVAESSITVGMVDGMAANNDEVALTQDDQELDLLGKSARHRARKEAKRAAKLAAASGMDADDLEPGGVQLNGHNRDDEVFDYASAPSMLNPPRESREEMRERRKKVVDPYKKSSDVPKPLSRVQRERAGRSMTYRS</sequence>
<dbReference type="SMART" id="SM00474">
    <property type="entry name" value="35EXOc"/>
    <property type="match status" value="1"/>
</dbReference>
<accession>A0AAE1C4B2</accession>
<dbReference type="GO" id="GO:0071040">
    <property type="term" value="P:nuclear polyadenylation-dependent antisense transcript catabolic process"/>
    <property type="evidence" value="ECO:0007669"/>
    <property type="project" value="TreeGrafter"/>
</dbReference>
<reference evidence="11" key="1">
    <citation type="submission" date="2023-07" db="EMBL/GenBank/DDBJ databases">
        <title>Black Yeasts Isolated from many extreme environments.</title>
        <authorList>
            <person name="Coleine C."/>
            <person name="Stajich J.E."/>
            <person name="Selbmann L."/>
        </authorList>
    </citation>
    <scope>NUCLEOTIDE SEQUENCE</scope>
    <source>
        <strain evidence="11">CCFEE 5485</strain>
    </source>
</reference>
<name>A0AAE1C4B2_9PEZI</name>
<evidence type="ECO:0000256" key="9">
    <source>
        <dbReference type="SAM" id="MobiDB-lite"/>
    </source>
</evidence>
<dbReference type="GO" id="GO:0000176">
    <property type="term" value="C:nuclear exosome (RNase complex)"/>
    <property type="evidence" value="ECO:0007669"/>
    <property type="project" value="InterPro"/>
</dbReference>